<evidence type="ECO:0000256" key="2">
    <source>
        <dbReference type="ARBA" id="ARBA00022723"/>
    </source>
</evidence>
<feature type="compositionally biased region" description="Basic residues" evidence="6">
    <location>
        <begin position="870"/>
        <end position="883"/>
    </location>
</feature>
<evidence type="ECO:0000256" key="6">
    <source>
        <dbReference type="SAM" id="MobiDB-lite"/>
    </source>
</evidence>
<feature type="region of interest" description="Disordered" evidence="6">
    <location>
        <begin position="1"/>
        <end position="168"/>
    </location>
</feature>
<keyword evidence="2" id="KW-0479">Metal-binding</keyword>
<evidence type="ECO:0000259" key="7">
    <source>
        <dbReference type="PROSITE" id="PS50126"/>
    </source>
</evidence>
<feature type="compositionally biased region" description="Acidic residues" evidence="6">
    <location>
        <begin position="224"/>
        <end position="251"/>
    </location>
</feature>
<dbReference type="InterPro" id="IPR019307">
    <property type="entry name" value="RNA-bd_AU-1/RNase_E/G"/>
</dbReference>
<dbReference type="InterPro" id="IPR012340">
    <property type="entry name" value="NA-bd_OB-fold"/>
</dbReference>
<dbReference type="PROSITE" id="PS50126">
    <property type="entry name" value="S1"/>
    <property type="match status" value="1"/>
</dbReference>
<feature type="compositionally biased region" description="Basic residues" evidence="6">
    <location>
        <begin position="256"/>
        <end position="268"/>
    </location>
</feature>
<keyword evidence="9" id="KW-1185">Reference proteome</keyword>
<feature type="compositionally biased region" description="Low complexity" evidence="6">
    <location>
        <begin position="812"/>
        <end position="830"/>
    </location>
</feature>
<reference evidence="9" key="1">
    <citation type="journal article" date="2019" name="Int. J. Syst. Evol. Microbiol.">
        <title>The Global Catalogue of Microorganisms (GCM) 10K type strain sequencing project: providing services to taxonomists for standard genome sequencing and annotation.</title>
        <authorList>
            <consortium name="The Broad Institute Genomics Platform"/>
            <consortium name="The Broad Institute Genome Sequencing Center for Infectious Disease"/>
            <person name="Wu L."/>
            <person name="Ma J."/>
        </authorList>
    </citation>
    <scope>NUCLEOTIDE SEQUENCE [LARGE SCALE GENOMIC DNA]</scope>
    <source>
        <strain evidence="9">CGMCC 1.9106</strain>
    </source>
</reference>
<dbReference type="Pfam" id="PF10150">
    <property type="entry name" value="RNase_E_G"/>
    <property type="match status" value="1"/>
</dbReference>
<feature type="compositionally biased region" description="Low complexity" evidence="6">
    <location>
        <begin position="81"/>
        <end position="92"/>
    </location>
</feature>
<protein>
    <submittedName>
        <fullName evidence="8">Rne/Rng family ribonuclease</fullName>
    </submittedName>
</protein>
<feature type="compositionally biased region" description="Low complexity" evidence="6">
    <location>
        <begin position="182"/>
        <end position="198"/>
    </location>
</feature>
<dbReference type="PANTHER" id="PTHR30001:SF0">
    <property type="entry name" value="RIBONUCLEASE G"/>
    <property type="match status" value="1"/>
</dbReference>
<dbReference type="PANTHER" id="PTHR30001">
    <property type="entry name" value="RIBONUCLEASE"/>
    <property type="match status" value="1"/>
</dbReference>
<evidence type="ECO:0000313" key="9">
    <source>
        <dbReference type="Proteomes" id="UP001596392"/>
    </source>
</evidence>
<feature type="domain" description="S1 motif" evidence="7">
    <location>
        <begin position="417"/>
        <end position="500"/>
    </location>
</feature>
<keyword evidence="3" id="KW-0378">Hydrolase</keyword>
<dbReference type="CDD" id="cd04453">
    <property type="entry name" value="S1_RNase_E"/>
    <property type="match status" value="1"/>
</dbReference>
<evidence type="ECO:0000256" key="1">
    <source>
        <dbReference type="ARBA" id="ARBA00001946"/>
    </source>
</evidence>
<dbReference type="Gene3D" id="2.40.50.140">
    <property type="entry name" value="Nucleic acid-binding proteins"/>
    <property type="match status" value="1"/>
</dbReference>
<evidence type="ECO:0000256" key="4">
    <source>
        <dbReference type="ARBA" id="ARBA00022842"/>
    </source>
</evidence>
<comment type="caution">
    <text evidence="8">The sequence shown here is derived from an EMBL/GenBank/DDBJ whole genome shotgun (WGS) entry which is preliminary data.</text>
</comment>
<feature type="compositionally biased region" description="Low complexity" evidence="6">
    <location>
        <begin position="157"/>
        <end position="168"/>
    </location>
</feature>
<dbReference type="Proteomes" id="UP001596392">
    <property type="component" value="Unassembled WGS sequence"/>
</dbReference>
<gene>
    <name evidence="8" type="ORF">ACFQO7_07650</name>
</gene>
<feature type="compositionally biased region" description="Acidic residues" evidence="6">
    <location>
        <begin position="849"/>
        <end position="865"/>
    </location>
</feature>
<dbReference type="InterPro" id="IPR003029">
    <property type="entry name" value="S1_domain"/>
</dbReference>
<comment type="cofactor">
    <cofactor evidence="1">
        <name>Mg(2+)</name>
        <dbReference type="ChEBI" id="CHEBI:18420"/>
    </cofactor>
</comment>
<dbReference type="RefSeq" id="WP_376805749.1">
    <property type="nucleotide sequence ID" value="NZ_JBHTAC010000005.1"/>
</dbReference>
<feature type="region of interest" description="Disordered" evidence="6">
    <location>
        <begin position="182"/>
        <end position="363"/>
    </location>
</feature>
<evidence type="ECO:0000256" key="3">
    <source>
        <dbReference type="ARBA" id="ARBA00022801"/>
    </source>
</evidence>
<proteinExistence type="predicted"/>
<dbReference type="InterPro" id="IPR004659">
    <property type="entry name" value="RNase_E/G"/>
</dbReference>
<evidence type="ECO:0000313" key="8">
    <source>
        <dbReference type="EMBL" id="MFC7242354.1"/>
    </source>
</evidence>
<organism evidence="8 9">
    <name type="scientific">Catellatospora aurea</name>
    <dbReference type="NCBI Taxonomy" id="1337874"/>
    <lineage>
        <taxon>Bacteria</taxon>
        <taxon>Bacillati</taxon>
        <taxon>Actinomycetota</taxon>
        <taxon>Actinomycetes</taxon>
        <taxon>Micromonosporales</taxon>
        <taxon>Micromonosporaceae</taxon>
        <taxon>Catellatospora</taxon>
    </lineage>
</organism>
<feature type="compositionally biased region" description="Acidic residues" evidence="6">
    <location>
        <begin position="274"/>
        <end position="295"/>
    </location>
</feature>
<keyword evidence="4" id="KW-0460">Magnesium</keyword>
<feature type="region of interest" description="Disordered" evidence="6">
    <location>
        <begin position="794"/>
        <end position="883"/>
    </location>
</feature>
<dbReference type="SUPFAM" id="SSF50249">
    <property type="entry name" value="Nucleic acid-binding proteins"/>
    <property type="match status" value="1"/>
</dbReference>
<keyword evidence="5" id="KW-0694">RNA-binding</keyword>
<feature type="compositionally biased region" description="Low complexity" evidence="6">
    <location>
        <begin position="129"/>
        <end position="143"/>
    </location>
</feature>
<dbReference type="SMART" id="SM00316">
    <property type="entry name" value="S1"/>
    <property type="match status" value="1"/>
</dbReference>
<name>A0ABW2GQY4_9ACTN</name>
<accession>A0ABW2GQY4</accession>
<dbReference type="NCBIfam" id="TIGR00757">
    <property type="entry name" value="RNaseEG"/>
    <property type="match status" value="1"/>
</dbReference>
<feature type="compositionally biased region" description="Acidic residues" evidence="6">
    <location>
        <begin position="144"/>
        <end position="156"/>
    </location>
</feature>
<evidence type="ECO:0000256" key="5">
    <source>
        <dbReference type="ARBA" id="ARBA00022884"/>
    </source>
</evidence>
<dbReference type="EMBL" id="JBHTAC010000005">
    <property type="protein sequence ID" value="MFC7242354.1"/>
    <property type="molecule type" value="Genomic_DNA"/>
</dbReference>
<sequence length="883" mass="95751">MLDHEPADRHENADNVSQNPPGAAPADQPSAVTGEHTGGDAVSGAPVPPEPAMAQPTTPETAPDAEGEAAPARRRTRKRAVAAAAPEAADAAGETSEEAAPVKKATRRRKKAAEPDISGESGANDVTEPELPAVEELAPTVADALDEEAEEDEEAAEAAAVAAGQVGEAPRRLAPSVLFMAPEATATPVRPVAAARPVPVEEPVEPAEPAETGRRRKRRRGRDEEEAVVEAEAAEPVAADDEQDEDEGEGEENGRARRRRGRRGRGRGKGGAEDNGDEEQPEAVEAEEEETDSDGEPLTRRRRRRRRKGAGDEGAEAEDGVHTVVRIREPRAASDEVQGVSGSTRLEAKRQRRRDGREQRRTRPPILTESEFLARREAVDRVMVIRENPDRTQIAVMEDGVLVEHYVTRASTATMVGNVYLGKVQNVLPSMEAAFVDLGRGRNAVLYAGEVNWDAAGLEGRQRSIEQALKSGDSVLVQVTKDPIGHKGARLSSHVALSGRHLVYVPNGNASGISRKLSDVERKRLRDILKKLVPEGAGVIVRTAAEGASEEDLERDVLRLQAQWEDIQAKASEGGAPALLYGEPDLVVRVVRDLFNEDFKELVVQGDNAYDTVQTYLGHVSPDLVDRVHRHTGVSDVFATYRIDEQILKGLDRKVFLPSGGHLVFDRTEAMTVVDVNTGKYTGVGGNLEETVTRNNLEAAEEIVRQLRLRDLGGIVVIDFIDMVLESNRELVLRRLTECLGRDRTKHQVTEITSLGLVQMTRKRIGAGLLEAFSEPCEHCKGRGVIIHTEPVSERRAPVHAAPPAQAPPAPVKQAAAAPPAPKQQKPAAADTGYYDTEGYDLSRYETAAVEDDDEAGEEPGEDGGDTPTRRRTRRGGRRRTRP</sequence>
<feature type="compositionally biased region" description="Basic and acidic residues" evidence="6">
    <location>
        <begin position="1"/>
        <end position="13"/>
    </location>
</feature>